<keyword evidence="1" id="KW-0812">Transmembrane</keyword>
<comment type="caution">
    <text evidence="2">The sequence shown here is derived from an EMBL/GenBank/DDBJ whole genome shotgun (WGS) entry which is preliminary data.</text>
</comment>
<evidence type="ECO:0008006" key="4">
    <source>
        <dbReference type="Google" id="ProtNLM"/>
    </source>
</evidence>
<proteinExistence type="predicted"/>
<dbReference type="Proteomes" id="UP000644010">
    <property type="component" value="Unassembled WGS sequence"/>
</dbReference>
<evidence type="ECO:0000256" key="1">
    <source>
        <dbReference type="SAM" id="Phobius"/>
    </source>
</evidence>
<gene>
    <name evidence="2" type="ORF">H8S77_15160</name>
</gene>
<keyword evidence="1" id="KW-1133">Transmembrane helix</keyword>
<evidence type="ECO:0000313" key="2">
    <source>
        <dbReference type="EMBL" id="MBC5644219.1"/>
    </source>
</evidence>
<reference evidence="2 3" key="1">
    <citation type="submission" date="2020-08" db="EMBL/GenBank/DDBJ databases">
        <title>Genome public.</title>
        <authorList>
            <person name="Liu C."/>
            <person name="Sun Q."/>
        </authorList>
    </citation>
    <scope>NUCLEOTIDE SEQUENCE [LARGE SCALE GENOMIC DNA]</scope>
    <source>
        <strain evidence="2 3">BX2</strain>
    </source>
</reference>
<dbReference type="RefSeq" id="WP_186960122.1">
    <property type="nucleotide sequence ID" value="NZ_JACOOI010000016.1"/>
</dbReference>
<feature type="transmembrane region" description="Helical" evidence="1">
    <location>
        <begin position="5"/>
        <end position="26"/>
    </location>
</feature>
<name>A0ABR7E3A1_9BACT</name>
<protein>
    <recommendedName>
        <fullName evidence="4">MFS transporter</fullName>
    </recommendedName>
</protein>
<evidence type="ECO:0000313" key="3">
    <source>
        <dbReference type="Proteomes" id="UP000644010"/>
    </source>
</evidence>
<dbReference type="EMBL" id="JACOOI010000016">
    <property type="protein sequence ID" value="MBC5644219.1"/>
    <property type="molecule type" value="Genomic_DNA"/>
</dbReference>
<keyword evidence="1" id="KW-0472">Membrane</keyword>
<sequence>MKQIVLIIMMMVCCITIAGIILYWLYLLHWSIAAIVGAIVAAGILSEYID</sequence>
<accession>A0ABR7E3A1</accession>
<feature type="transmembrane region" description="Helical" evidence="1">
    <location>
        <begin position="32"/>
        <end position="49"/>
    </location>
</feature>
<keyword evidence="3" id="KW-1185">Reference proteome</keyword>
<organism evidence="2 3">
    <name type="scientific">Parabacteroides segnis</name>
    <dbReference type="NCBI Taxonomy" id="2763058"/>
    <lineage>
        <taxon>Bacteria</taxon>
        <taxon>Pseudomonadati</taxon>
        <taxon>Bacteroidota</taxon>
        <taxon>Bacteroidia</taxon>
        <taxon>Bacteroidales</taxon>
        <taxon>Tannerellaceae</taxon>
        <taxon>Parabacteroides</taxon>
    </lineage>
</organism>